<dbReference type="EC" id="3.1.3.45" evidence="5"/>
<dbReference type="NCBIfam" id="TIGR01662">
    <property type="entry name" value="HAD-SF-IIIA"/>
    <property type="match status" value="1"/>
</dbReference>
<comment type="catalytic activity">
    <reaction evidence="1">
        <text>3-deoxy-alpha-D-manno-2-octulosonate-8-phosphate + H2O = 3-deoxy-alpha-D-manno-oct-2-ulosonate + phosphate</text>
        <dbReference type="Rhea" id="RHEA:11500"/>
        <dbReference type="ChEBI" id="CHEBI:15377"/>
        <dbReference type="ChEBI" id="CHEBI:43474"/>
        <dbReference type="ChEBI" id="CHEBI:85985"/>
        <dbReference type="ChEBI" id="CHEBI:85986"/>
        <dbReference type="EC" id="3.1.3.45"/>
    </reaction>
</comment>
<keyword evidence="8" id="KW-0378">Hydrolase</keyword>
<dbReference type="GO" id="GO:0008781">
    <property type="term" value="F:N-acylneuraminate cytidylyltransferase activity"/>
    <property type="evidence" value="ECO:0007669"/>
    <property type="project" value="TreeGrafter"/>
</dbReference>
<dbReference type="FunFam" id="3.40.50.1000:FF:000029">
    <property type="entry name" value="3-deoxy-D-manno-octulosonate 8-phosphate phosphatase KdsC"/>
    <property type="match status" value="1"/>
</dbReference>
<accession>R6X0D3</accession>
<sequence length="226" mass="24841">MKKILEFPFGNKQNKHEEMLSFDDEIESIFDEDDEDDDFCEFDEFMEEFADAAQGIRMLALDVDGVLTDGTIYMGNDGELFKGFNAKDGMGISYAMRNGIDVCIITGRKSEIVRRRAAELGITCVLEGVRDKAAALEKIADSYRLDLEEIAYVGDDLNDLAPMNICGLSFAPADAADAVIDMCDFVLINDGGKGAVREAVDLLLDAQGKLESVIDSYINSGQGDRQ</sequence>
<evidence type="ECO:0000256" key="7">
    <source>
        <dbReference type="ARBA" id="ARBA00022723"/>
    </source>
</evidence>
<comment type="similarity">
    <text evidence="3">Belongs to the KdsC family.</text>
</comment>
<dbReference type="PANTHER" id="PTHR21485">
    <property type="entry name" value="HAD SUPERFAMILY MEMBERS CMAS AND KDSC"/>
    <property type="match status" value="1"/>
</dbReference>
<dbReference type="SFLD" id="SFLDS00003">
    <property type="entry name" value="Haloacid_Dehalogenase"/>
    <property type="match status" value="1"/>
</dbReference>
<reference evidence="12" key="1">
    <citation type="submission" date="2012-11" db="EMBL/GenBank/DDBJ databases">
        <title>Dependencies among metagenomic species, viruses, plasmids and units of genetic variation.</title>
        <authorList>
            <person name="Nielsen H.B."/>
            <person name="Almeida M."/>
            <person name="Juncker A.S."/>
            <person name="Rasmussen S."/>
            <person name="Li J."/>
            <person name="Sunagawa S."/>
            <person name="Plichta D."/>
            <person name="Gautier L."/>
            <person name="Le Chatelier E."/>
            <person name="Peletier E."/>
            <person name="Bonde I."/>
            <person name="Nielsen T."/>
            <person name="Manichanh C."/>
            <person name="Arumugam M."/>
            <person name="Batto J."/>
            <person name="Santos M.B.Q.D."/>
            <person name="Blom N."/>
            <person name="Borruel N."/>
            <person name="Burgdorf K.S."/>
            <person name="Boumezbeur F."/>
            <person name="Casellas F."/>
            <person name="Dore J."/>
            <person name="Guarner F."/>
            <person name="Hansen T."/>
            <person name="Hildebrand F."/>
            <person name="Kaas R.S."/>
            <person name="Kennedy S."/>
            <person name="Kristiansen K."/>
            <person name="Kultima J.R."/>
            <person name="Leonard P."/>
            <person name="Levenez F."/>
            <person name="Lund O."/>
            <person name="Moumen B."/>
            <person name="Le Paslier D."/>
            <person name="Pons N."/>
            <person name="Pedersen O."/>
            <person name="Prifti E."/>
            <person name="Qin J."/>
            <person name="Raes J."/>
            <person name="Tap J."/>
            <person name="Tims S."/>
            <person name="Ussery D.W."/>
            <person name="Yamada T."/>
            <person name="MetaHit consortium"/>
            <person name="Renault P."/>
            <person name="Sicheritz-Ponten T."/>
            <person name="Bork P."/>
            <person name="Wang J."/>
            <person name="Brunak S."/>
            <person name="Ehrlich S.D."/>
        </authorList>
    </citation>
    <scope>NUCLEOTIDE SEQUENCE [LARGE SCALE GENOMIC DNA]</scope>
</reference>
<dbReference type="EMBL" id="CBGL010000015">
    <property type="protein sequence ID" value="CDD09761.1"/>
    <property type="molecule type" value="Genomic_DNA"/>
</dbReference>
<dbReference type="InterPro" id="IPR023214">
    <property type="entry name" value="HAD_sf"/>
</dbReference>
<comment type="cofactor">
    <cofactor evidence="2">
        <name>Mg(2+)</name>
        <dbReference type="ChEBI" id="CHEBI:18420"/>
    </cofactor>
</comment>
<evidence type="ECO:0000256" key="6">
    <source>
        <dbReference type="ARBA" id="ARBA00020092"/>
    </source>
</evidence>
<dbReference type="NCBIfam" id="TIGR01670">
    <property type="entry name" value="KdsC-phosphatas"/>
    <property type="match status" value="1"/>
</dbReference>
<dbReference type="GO" id="GO:0046872">
    <property type="term" value="F:metal ion binding"/>
    <property type="evidence" value="ECO:0007669"/>
    <property type="project" value="UniProtKB-KW"/>
</dbReference>
<keyword evidence="10" id="KW-0448">Lipopolysaccharide biosynthesis</keyword>
<keyword evidence="7" id="KW-0479">Metal-binding</keyword>
<organism evidence="12">
    <name type="scientific">Phascolarctobacterium succinatutens CAG:287</name>
    <dbReference type="NCBI Taxonomy" id="1263101"/>
    <lineage>
        <taxon>Bacteria</taxon>
        <taxon>Bacillati</taxon>
        <taxon>Bacillota</taxon>
        <taxon>Negativicutes</taxon>
        <taxon>Acidaminococcales</taxon>
        <taxon>Acidaminococcaceae</taxon>
        <taxon>Phascolarctobacterium</taxon>
    </lineage>
</organism>
<dbReference type="GO" id="GO:0009103">
    <property type="term" value="P:lipopolysaccharide biosynthetic process"/>
    <property type="evidence" value="ECO:0007669"/>
    <property type="project" value="UniProtKB-KW"/>
</dbReference>
<dbReference type="PANTHER" id="PTHR21485:SF6">
    <property type="entry name" value="N-ACYLNEURAMINATE CYTIDYLYLTRANSFERASE-RELATED"/>
    <property type="match status" value="1"/>
</dbReference>
<dbReference type="RefSeq" id="WP_021720671.1">
    <property type="nucleotide sequence ID" value="NZ_FR892810.1"/>
</dbReference>
<dbReference type="InterPro" id="IPR010023">
    <property type="entry name" value="KdsC_fam"/>
</dbReference>
<comment type="caution">
    <text evidence="12">The sequence shown here is derived from an EMBL/GenBank/DDBJ whole genome shotgun (WGS) entry which is preliminary data.</text>
</comment>
<dbReference type="Proteomes" id="UP000014937">
    <property type="component" value="Unassembled WGS sequence"/>
</dbReference>
<dbReference type="InterPro" id="IPR036412">
    <property type="entry name" value="HAD-like_sf"/>
</dbReference>
<evidence type="ECO:0000256" key="9">
    <source>
        <dbReference type="ARBA" id="ARBA00022842"/>
    </source>
</evidence>
<dbReference type="Pfam" id="PF08282">
    <property type="entry name" value="Hydrolase_3"/>
    <property type="match status" value="1"/>
</dbReference>
<dbReference type="CDD" id="cd01630">
    <property type="entry name" value="HAD_KDO-like"/>
    <property type="match status" value="1"/>
</dbReference>
<evidence type="ECO:0000256" key="8">
    <source>
        <dbReference type="ARBA" id="ARBA00022801"/>
    </source>
</evidence>
<dbReference type="HOGENOM" id="CLU_106694_0_1_9"/>
<evidence type="ECO:0000256" key="4">
    <source>
        <dbReference type="ARBA" id="ARBA00011881"/>
    </source>
</evidence>
<evidence type="ECO:0000256" key="1">
    <source>
        <dbReference type="ARBA" id="ARBA00000898"/>
    </source>
</evidence>
<evidence type="ECO:0000256" key="3">
    <source>
        <dbReference type="ARBA" id="ARBA00005893"/>
    </source>
</evidence>
<comment type="subunit">
    <text evidence="4">Homotetramer.</text>
</comment>
<name>R6X0D3_9FIRM</name>
<dbReference type="InterPro" id="IPR006549">
    <property type="entry name" value="HAD-SF_hydro_IIIA"/>
</dbReference>
<proteinExistence type="inferred from homology"/>
<dbReference type="SFLD" id="SFLDG01136">
    <property type="entry name" value="C1.6:_Phosphoserine_Phosphatas"/>
    <property type="match status" value="1"/>
</dbReference>
<protein>
    <recommendedName>
        <fullName evidence="6">3-deoxy-D-manno-octulosonate 8-phosphate phosphatase KdsC</fullName>
        <ecNumber evidence="5">3.1.3.45</ecNumber>
    </recommendedName>
    <alternativeName>
        <fullName evidence="11">KDO 8-P phosphatase</fullName>
    </alternativeName>
</protein>
<dbReference type="AlphaFoldDB" id="R6X0D3"/>
<dbReference type="SFLD" id="SFLDG01138">
    <property type="entry name" value="C1.6.2:_Deoxy-d-mannose-octulo"/>
    <property type="match status" value="1"/>
</dbReference>
<evidence type="ECO:0000313" key="12">
    <source>
        <dbReference type="EMBL" id="CDD09761.1"/>
    </source>
</evidence>
<evidence type="ECO:0000256" key="2">
    <source>
        <dbReference type="ARBA" id="ARBA00001946"/>
    </source>
</evidence>
<gene>
    <name evidence="12" type="ORF">BN587_01632</name>
</gene>
<evidence type="ECO:0000256" key="10">
    <source>
        <dbReference type="ARBA" id="ARBA00022985"/>
    </source>
</evidence>
<dbReference type="InterPro" id="IPR050793">
    <property type="entry name" value="CMP-NeuNAc_synthase"/>
</dbReference>
<dbReference type="SUPFAM" id="SSF56784">
    <property type="entry name" value="HAD-like"/>
    <property type="match status" value="1"/>
</dbReference>
<keyword evidence="9" id="KW-0460">Magnesium</keyword>
<evidence type="ECO:0000256" key="11">
    <source>
        <dbReference type="ARBA" id="ARBA00031051"/>
    </source>
</evidence>
<dbReference type="GO" id="GO:0019143">
    <property type="term" value="F:3-deoxy-manno-octulosonate-8-phosphatase activity"/>
    <property type="evidence" value="ECO:0007669"/>
    <property type="project" value="UniProtKB-EC"/>
</dbReference>
<evidence type="ECO:0000256" key="5">
    <source>
        <dbReference type="ARBA" id="ARBA00013066"/>
    </source>
</evidence>
<dbReference type="Gene3D" id="3.40.50.1000">
    <property type="entry name" value="HAD superfamily/HAD-like"/>
    <property type="match status" value="1"/>
</dbReference>